<dbReference type="Pfam" id="PF04402">
    <property type="entry name" value="SIMPL"/>
    <property type="match status" value="1"/>
</dbReference>
<dbReference type="RefSeq" id="WP_379680300.1">
    <property type="nucleotide sequence ID" value="NZ_JBHLWP010000013.1"/>
</dbReference>
<dbReference type="PANTHER" id="PTHR34387:SF2">
    <property type="entry name" value="SLR1258 PROTEIN"/>
    <property type="match status" value="1"/>
</dbReference>
<gene>
    <name evidence="2" type="ORF">ACFFJK_15430</name>
</gene>
<comment type="caution">
    <text evidence="2">The sequence shown here is derived from an EMBL/GenBank/DDBJ whole genome shotgun (WGS) entry which is preliminary data.</text>
</comment>
<feature type="chain" id="PRO_5046790767" evidence="1">
    <location>
        <begin position="21"/>
        <end position="238"/>
    </location>
</feature>
<evidence type="ECO:0000313" key="2">
    <source>
        <dbReference type="EMBL" id="MFC0253290.1"/>
    </source>
</evidence>
<protein>
    <submittedName>
        <fullName evidence="2">SIMPL domain-containing protein</fullName>
    </submittedName>
</protein>
<reference evidence="2 3" key="1">
    <citation type="submission" date="2024-09" db="EMBL/GenBank/DDBJ databases">
        <authorList>
            <person name="Sun Q."/>
            <person name="Mori K."/>
        </authorList>
    </citation>
    <scope>NUCLEOTIDE SEQUENCE [LARGE SCALE GENOMIC DNA]</scope>
    <source>
        <strain evidence="2 3">CCM 7792</strain>
    </source>
</reference>
<dbReference type="Gene3D" id="3.30.70.2970">
    <property type="entry name" value="Protein of unknown function (DUF541), domain 2"/>
    <property type="match status" value="1"/>
</dbReference>
<dbReference type="PANTHER" id="PTHR34387">
    <property type="entry name" value="SLR1258 PROTEIN"/>
    <property type="match status" value="1"/>
</dbReference>
<evidence type="ECO:0000313" key="3">
    <source>
        <dbReference type="Proteomes" id="UP001589773"/>
    </source>
</evidence>
<evidence type="ECO:0000256" key="1">
    <source>
        <dbReference type="SAM" id="SignalP"/>
    </source>
</evidence>
<dbReference type="InterPro" id="IPR007497">
    <property type="entry name" value="SIMPL/DUF541"/>
</dbReference>
<name>A0ABV6FIC9_9BURK</name>
<feature type="signal peptide" evidence="1">
    <location>
        <begin position="1"/>
        <end position="20"/>
    </location>
</feature>
<keyword evidence="1" id="KW-0732">Signal</keyword>
<dbReference type="Proteomes" id="UP001589773">
    <property type="component" value="Unassembled WGS sequence"/>
</dbReference>
<keyword evidence="3" id="KW-1185">Reference proteome</keyword>
<sequence>MLTRLAALLFLAAAALPGMAADLPTHPFIHVSASASLGVTPDTGEIDFEIVSADQDATTAWNLVRERLDASRALFAAHGVAAEDITVQDILRRPRKTEHPADGTPPQMDTRVAVNVVVRDLSAWAAMIQSLMTMANVESLAVAFSRSDRDKIEAELVRQALANARDKAQNIARNVGTKLEPATGVTLGAFKNLSNAMGMATDPSGRYTGGAPDAPRGLTLVAAQTLWQGVDVIYRIGR</sequence>
<dbReference type="InterPro" id="IPR052022">
    <property type="entry name" value="26kDa_periplasmic_antigen"/>
</dbReference>
<proteinExistence type="predicted"/>
<organism evidence="2 3">
    <name type="scientific">Massilia consociata</name>
    <dbReference type="NCBI Taxonomy" id="760117"/>
    <lineage>
        <taxon>Bacteria</taxon>
        <taxon>Pseudomonadati</taxon>
        <taxon>Pseudomonadota</taxon>
        <taxon>Betaproteobacteria</taxon>
        <taxon>Burkholderiales</taxon>
        <taxon>Oxalobacteraceae</taxon>
        <taxon>Telluria group</taxon>
        <taxon>Massilia</taxon>
    </lineage>
</organism>
<dbReference type="Gene3D" id="3.30.110.170">
    <property type="entry name" value="Protein of unknown function (DUF541), domain 1"/>
    <property type="match status" value="1"/>
</dbReference>
<dbReference type="EMBL" id="JBHLWP010000013">
    <property type="protein sequence ID" value="MFC0253290.1"/>
    <property type="molecule type" value="Genomic_DNA"/>
</dbReference>
<accession>A0ABV6FIC9</accession>